<dbReference type="GO" id="GO:0016646">
    <property type="term" value="F:oxidoreductase activity, acting on the CH-NH group of donors, NAD or NADP as acceptor"/>
    <property type="evidence" value="ECO:0007669"/>
    <property type="project" value="TreeGrafter"/>
</dbReference>
<dbReference type="InterPro" id="IPR051606">
    <property type="entry name" value="Polyketide_Oxido-like"/>
</dbReference>
<evidence type="ECO:0000313" key="2">
    <source>
        <dbReference type="EMBL" id="KUN60979.1"/>
    </source>
</evidence>
<reference evidence="2 3" key="1">
    <citation type="submission" date="2015-10" db="EMBL/GenBank/DDBJ databases">
        <title>Draft genome sequence of Streptomyces griseorubiginosus DSM 40469, type strain for the species Streptomyces griseorubiginosus.</title>
        <authorList>
            <person name="Ruckert C."/>
            <person name="Winkler A."/>
            <person name="Kalinowski J."/>
            <person name="Kampfer P."/>
            <person name="Glaeser S."/>
        </authorList>
    </citation>
    <scope>NUCLEOTIDE SEQUENCE [LARGE SCALE GENOMIC DNA]</scope>
    <source>
        <strain evidence="2 3">DSM 40469</strain>
    </source>
</reference>
<feature type="domain" description="NAD(P)-binding" evidence="1">
    <location>
        <begin position="8"/>
        <end position="156"/>
    </location>
</feature>
<dbReference type="SUPFAM" id="SSF51735">
    <property type="entry name" value="NAD(P)-binding Rossmann-fold domains"/>
    <property type="match status" value="1"/>
</dbReference>
<dbReference type="RefSeq" id="WP_062244307.1">
    <property type="nucleotide sequence ID" value="NZ_JBEYRZ010000023.1"/>
</dbReference>
<comment type="caution">
    <text evidence="2">The sequence shown here is derived from an EMBL/GenBank/DDBJ whole genome shotgun (WGS) entry which is preliminary data.</text>
</comment>
<evidence type="ECO:0000259" key="1">
    <source>
        <dbReference type="Pfam" id="PF13460"/>
    </source>
</evidence>
<dbReference type="PANTHER" id="PTHR43355:SF2">
    <property type="entry name" value="FLAVIN REDUCTASE (NADPH)"/>
    <property type="match status" value="1"/>
</dbReference>
<dbReference type="Pfam" id="PF13460">
    <property type="entry name" value="NAD_binding_10"/>
    <property type="match status" value="1"/>
</dbReference>
<gene>
    <name evidence="2" type="ORF">AQJ54_34925</name>
</gene>
<dbReference type="InterPro" id="IPR036291">
    <property type="entry name" value="NAD(P)-bd_dom_sf"/>
</dbReference>
<dbReference type="EMBL" id="LMWV01000030">
    <property type="protein sequence ID" value="KUN60979.1"/>
    <property type="molecule type" value="Genomic_DNA"/>
</dbReference>
<name>A0A101RSM2_9ACTN</name>
<dbReference type="AlphaFoldDB" id="A0A101RSM2"/>
<dbReference type="InterPro" id="IPR016040">
    <property type="entry name" value="NAD(P)-bd_dom"/>
</dbReference>
<dbReference type="Proteomes" id="UP000054375">
    <property type="component" value="Unassembled WGS sequence"/>
</dbReference>
<dbReference type="Gene3D" id="3.40.50.720">
    <property type="entry name" value="NAD(P)-binding Rossmann-like Domain"/>
    <property type="match status" value="1"/>
</dbReference>
<accession>A0A101RSM2</accession>
<evidence type="ECO:0000313" key="3">
    <source>
        <dbReference type="Proteomes" id="UP000054375"/>
    </source>
</evidence>
<protein>
    <submittedName>
        <fullName evidence="2">NAD-dependent epimerase</fullName>
    </submittedName>
</protein>
<proteinExistence type="predicted"/>
<dbReference type="PANTHER" id="PTHR43355">
    <property type="entry name" value="FLAVIN REDUCTASE (NADPH)"/>
    <property type="match status" value="1"/>
</dbReference>
<sequence>MAIITVFGATGYAGGHITDEALRRGHEVIAVNRTGSAEARAGVTPLAGSVDDESLVRELAAKSDVLVIAVHGSADGEPFLLPLVPSLLKAAAEGGARIGVVGGAGSLHVAEGGPRLVDTPDFPDAYKPEASTHADVLEALRAADIDVDWFYVSPAAEFGAWAPGERTGSFRLGGDVLVADADGKSSISGADYAIAFVDEIDTPAHRKARFTVAY</sequence>
<keyword evidence="3" id="KW-1185">Reference proteome</keyword>
<organism evidence="2 3">
    <name type="scientific">Streptomyces griseorubiginosus</name>
    <dbReference type="NCBI Taxonomy" id="67304"/>
    <lineage>
        <taxon>Bacteria</taxon>
        <taxon>Bacillati</taxon>
        <taxon>Actinomycetota</taxon>
        <taxon>Actinomycetes</taxon>
        <taxon>Kitasatosporales</taxon>
        <taxon>Streptomycetaceae</taxon>
        <taxon>Streptomyces</taxon>
    </lineage>
</organism>